<evidence type="ECO:0000256" key="4">
    <source>
        <dbReference type="PROSITE-ProRule" id="PRU00335"/>
    </source>
</evidence>
<dbReference type="PRINTS" id="PR00455">
    <property type="entry name" value="HTHTETR"/>
</dbReference>
<evidence type="ECO:0000313" key="8">
    <source>
        <dbReference type="Proteomes" id="UP000321051"/>
    </source>
</evidence>
<evidence type="ECO:0000256" key="2">
    <source>
        <dbReference type="ARBA" id="ARBA00023125"/>
    </source>
</evidence>
<feature type="coiled-coil region" evidence="5">
    <location>
        <begin position="103"/>
        <end position="130"/>
    </location>
</feature>
<keyword evidence="8" id="KW-1185">Reference proteome</keyword>
<accession>A0A510Y8Z4</accession>
<dbReference type="Gene3D" id="1.10.357.10">
    <property type="entry name" value="Tetracycline Repressor, domain 2"/>
    <property type="match status" value="1"/>
</dbReference>
<dbReference type="GO" id="GO:0003677">
    <property type="term" value="F:DNA binding"/>
    <property type="evidence" value="ECO:0007669"/>
    <property type="project" value="UniProtKB-UniRule"/>
</dbReference>
<dbReference type="Pfam" id="PF00440">
    <property type="entry name" value="TetR_N"/>
    <property type="match status" value="1"/>
</dbReference>
<keyword evidence="5" id="KW-0175">Coiled coil</keyword>
<dbReference type="PANTHER" id="PTHR47506">
    <property type="entry name" value="TRANSCRIPTIONAL REGULATORY PROTEIN"/>
    <property type="match status" value="1"/>
</dbReference>
<feature type="DNA-binding region" description="H-T-H motif" evidence="4">
    <location>
        <begin position="27"/>
        <end position="46"/>
    </location>
</feature>
<dbReference type="PANTHER" id="PTHR47506:SF3">
    <property type="entry name" value="HTH-TYPE TRANSCRIPTIONAL REGULATOR LMRA"/>
    <property type="match status" value="1"/>
</dbReference>
<keyword evidence="3" id="KW-0804">Transcription</keyword>
<keyword evidence="1" id="KW-0805">Transcription regulation</keyword>
<dbReference type="SUPFAM" id="SSF48498">
    <property type="entry name" value="Tetracyclin repressor-like, C-terminal domain"/>
    <property type="match status" value="1"/>
</dbReference>
<evidence type="ECO:0000256" key="1">
    <source>
        <dbReference type="ARBA" id="ARBA00023015"/>
    </source>
</evidence>
<evidence type="ECO:0000256" key="5">
    <source>
        <dbReference type="SAM" id="Coils"/>
    </source>
</evidence>
<dbReference type="InterPro" id="IPR036271">
    <property type="entry name" value="Tet_transcr_reg_TetR-rel_C_sf"/>
</dbReference>
<proteinExistence type="predicted"/>
<dbReference type="OrthoDB" id="116240at2"/>
<dbReference type="InterPro" id="IPR001647">
    <property type="entry name" value="HTH_TetR"/>
</dbReference>
<dbReference type="PROSITE" id="PS50977">
    <property type="entry name" value="HTH_TETR_2"/>
    <property type="match status" value="1"/>
</dbReference>
<dbReference type="SUPFAM" id="SSF46689">
    <property type="entry name" value="Homeodomain-like"/>
    <property type="match status" value="1"/>
</dbReference>
<feature type="domain" description="HTH tetR-type" evidence="6">
    <location>
        <begin position="4"/>
        <end position="64"/>
    </location>
</feature>
<sequence>MRGVSKKEVILNTAENLFYQHGFHAVGVKSILNEVGVAPMTMYYHFHSKETLIVEILKRRELRYFDFLQKEIDRDNGLAAYAETLIKAHTDWMKTDGLNGCLFLRAKQEYEGVNEEIAALSKEHKKTLQQKIEQELKTFNSSKQAGTQLVMILEGITSTAQVMAMEEVEEAAFRIAKNMRADSQ</sequence>
<dbReference type="AlphaFoldDB" id="A0A510Y8Z4"/>
<comment type="caution">
    <text evidence="7">The sequence shown here is derived from an EMBL/GenBank/DDBJ whole genome shotgun (WGS) entry which is preliminary data.</text>
</comment>
<dbReference type="InterPro" id="IPR009057">
    <property type="entry name" value="Homeodomain-like_sf"/>
</dbReference>
<keyword evidence="2 4" id="KW-0238">DNA-binding</keyword>
<dbReference type="RefSeq" id="WP_079476709.1">
    <property type="nucleotide sequence ID" value="NZ_BJUN01000020.1"/>
</dbReference>
<dbReference type="STRING" id="1371.GCA_900166605_03032"/>
<evidence type="ECO:0000259" key="6">
    <source>
        <dbReference type="PROSITE" id="PS50977"/>
    </source>
</evidence>
<evidence type="ECO:0000313" key="7">
    <source>
        <dbReference type="EMBL" id="GEK59852.1"/>
    </source>
</evidence>
<dbReference type="Proteomes" id="UP000321051">
    <property type="component" value="Unassembled WGS sequence"/>
</dbReference>
<organism evidence="7 8">
    <name type="scientific">Marinococcus halophilus</name>
    <dbReference type="NCBI Taxonomy" id="1371"/>
    <lineage>
        <taxon>Bacteria</taxon>
        <taxon>Bacillati</taxon>
        <taxon>Bacillota</taxon>
        <taxon>Bacilli</taxon>
        <taxon>Bacillales</taxon>
        <taxon>Bacillaceae</taxon>
        <taxon>Marinococcus</taxon>
    </lineage>
</organism>
<gene>
    <name evidence="7" type="ORF">MHA01_27570</name>
</gene>
<evidence type="ECO:0000256" key="3">
    <source>
        <dbReference type="ARBA" id="ARBA00023163"/>
    </source>
</evidence>
<reference evidence="7 8" key="1">
    <citation type="submission" date="2019-07" db="EMBL/GenBank/DDBJ databases">
        <title>Whole genome shotgun sequence of Marinococcus halophilus NBRC 102359.</title>
        <authorList>
            <person name="Hosoyama A."/>
            <person name="Uohara A."/>
            <person name="Ohji S."/>
            <person name="Ichikawa N."/>
        </authorList>
    </citation>
    <scope>NUCLEOTIDE SEQUENCE [LARGE SCALE GENOMIC DNA]</scope>
    <source>
        <strain evidence="7 8">NBRC 102359</strain>
    </source>
</reference>
<protein>
    <submittedName>
        <fullName evidence="7">TetR family transcriptional regulator</fullName>
    </submittedName>
</protein>
<name>A0A510Y8Z4_MARHA</name>
<dbReference type="EMBL" id="BJUN01000020">
    <property type="protein sequence ID" value="GEK59852.1"/>
    <property type="molecule type" value="Genomic_DNA"/>
</dbReference>